<comment type="similarity">
    <text evidence="2">Belongs to the UPF0291 family.</text>
</comment>
<dbReference type="PANTHER" id="PTHR37300:SF1">
    <property type="entry name" value="UPF0291 PROTEIN YNZC"/>
    <property type="match status" value="1"/>
</dbReference>
<reference evidence="4" key="1">
    <citation type="journal article" date="2019" name="Int. J. Syst. Evol. Microbiol.">
        <title>The Global Catalogue of Microorganisms (GCM) 10K type strain sequencing project: providing services to taxonomists for standard genome sequencing and annotation.</title>
        <authorList>
            <consortium name="The Broad Institute Genomics Platform"/>
            <consortium name="The Broad Institute Genome Sequencing Center for Infectious Disease"/>
            <person name="Wu L."/>
            <person name="Ma J."/>
        </authorList>
    </citation>
    <scope>NUCLEOTIDE SEQUENCE [LARGE SCALE GENOMIC DNA]</scope>
    <source>
        <strain evidence="4">KCTC 3950</strain>
    </source>
</reference>
<dbReference type="InterPro" id="IPR009242">
    <property type="entry name" value="DUF896"/>
</dbReference>
<dbReference type="SUPFAM" id="SSF158221">
    <property type="entry name" value="YnzC-like"/>
    <property type="match status" value="1"/>
</dbReference>
<keyword evidence="4" id="KW-1185">Reference proteome</keyword>
<gene>
    <name evidence="3" type="ORF">ACFSUF_06845</name>
</gene>
<evidence type="ECO:0000256" key="2">
    <source>
        <dbReference type="HAMAP-Rule" id="MF_01103"/>
    </source>
</evidence>
<sequence length="62" mass="7181">MDEIVLRINELSRKQKSVGLTPEEAAEQKELRAKYINAFKQSLRNQLDNITLVDGDDEQIKH</sequence>
<comment type="caution">
    <text evidence="3">The sequence shown here is derived from an EMBL/GenBank/DDBJ whole genome shotgun (WGS) entry which is preliminary data.</text>
</comment>
<keyword evidence="1 2" id="KW-0963">Cytoplasm</keyword>
<organism evidence="3 4">
    <name type="scientific">Paenibacillus gansuensis</name>
    <dbReference type="NCBI Taxonomy" id="306542"/>
    <lineage>
        <taxon>Bacteria</taxon>
        <taxon>Bacillati</taxon>
        <taxon>Bacillota</taxon>
        <taxon>Bacilli</taxon>
        <taxon>Bacillales</taxon>
        <taxon>Paenibacillaceae</taxon>
        <taxon>Paenibacillus</taxon>
    </lineage>
</organism>
<comment type="subcellular location">
    <subcellularLocation>
        <location evidence="2">Cytoplasm</location>
    </subcellularLocation>
</comment>
<dbReference type="Pfam" id="PF05979">
    <property type="entry name" value="DUF896"/>
    <property type="match status" value="1"/>
</dbReference>
<proteinExistence type="inferred from homology"/>
<dbReference type="EMBL" id="JBHUME010000005">
    <property type="protein sequence ID" value="MFD2612145.1"/>
    <property type="molecule type" value="Genomic_DNA"/>
</dbReference>
<evidence type="ECO:0000256" key="1">
    <source>
        <dbReference type="ARBA" id="ARBA00022490"/>
    </source>
</evidence>
<dbReference type="Gene3D" id="1.10.287.540">
    <property type="entry name" value="Helix hairpin bin"/>
    <property type="match status" value="1"/>
</dbReference>
<dbReference type="RefSeq" id="WP_377601407.1">
    <property type="nucleotide sequence ID" value="NZ_JBHUME010000005.1"/>
</dbReference>
<protein>
    <recommendedName>
        <fullName evidence="2">UPF0291 protein ACFSUF_06845</fullName>
    </recommendedName>
</protein>
<accession>A0ABW5PAV8</accession>
<dbReference type="HAMAP" id="MF_01103">
    <property type="entry name" value="UPF0291"/>
    <property type="match status" value="1"/>
</dbReference>
<dbReference type="Proteomes" id="UP001597541">
    <property type="component" value="Unassembled WGS sequence"/>
</dbReference>
<dbReference type="PANTHER" id="PTHR37300">
    <property type="entry name" value="UPF0291 PROTEIN CBO2609/CLC_2481"/>
    <property type="match status" value="1"/>
</dbReference>
<name>A0ABW5PAV8_9BACL</name>
<evidence type="ECO:0000313" key="4">
    <source>
        <dbReference type="Proteomes" id="UP001597541"/>
    </source>
</evidence>
<evidence type="ECO:0000313" key="3">
    <source>
        <dbReference type="EMBL" id="MFD2612145.1"/>
    </source>
</evidence>